<accession>A0ABY9L247</accession>
<evidence type="ECO:0000313" key="2">
    <source>
        <dbReference type="Proteomes" id="UP001233112"/>
    </source>
</evidence>
<dbReference type="Proteomes" id="UP001233112">
    <property type="component" value="Chromosome"/>
</dbReference>
<dbReference type="EMBL" id="CP132482">
    <property type="protein sequence ID" value="WLV77598.1"/>
    <property type="molecule type" value="Genomic_DNA"/>
</dbReference>
<organism evidence="1 2">
    <name type="scientific">Lacticaseibacillus parahuelsenbergensis</name>
    <dbReference type="NCBI Taxonomy" id="3068305"/>
    <lineage>
        <taxon>Bacteria</taxon>
        <taxon>Bacillati</taxon>
        <taxon>Bacillota</taxon>
        <taxon>Bacilli</taxon>
        <taxon>Lactobacillales</taxon>
        <taxon>Lactobacillaceae</taxon>
        <taxon>Lacticaseibacillus</taxon>
    </lineage>
</organism>
<reference evidence="1 2" key="1">
    <citation type="submission" date="2023-08" db="EMBL/GenBank/DDBJ databases">
        <authorList>
            <person name="Buchebner-Jance M."/>
        </authorList>
    </citation>
    <scope>NUCLEOTIDE SEQUENCE [LARGE SCALE GENOMIC DNA]</scope>
    <source>
        <strain evidence="1 2">NCIMB 15471</strain>
    </source>
</reference>
<sequence>MTILLVTIVGMATGIDTSSRLASLMSRVNTTDVWMRIIHDEVILGIASL</sequence>
<dbReference type="RefSeq" id="WP_306387028.1">
    <property type="nucleotide sequence ID" value="NZ_CP132482.1"/>
</dbReference>
<keyword evidence="2" id="KW-1185">Reference proteome</keyword>
<proteinExistence type="predicted"/>
<evidence type="ECO:0000313" key="1">
    <source>
        <dbReference type="EMBL" id="WLV77598.1"/>
    </source>
</evidence>
<gene>
    <name evidence="1" type="ORF">LACPH_002354</name>
</gene>
<protein>
    <submittedName>
        <fullName evidence="1">Uncharacterized protein</fullName>
    </submittedName>
</protein>
<name>A0ABY9L247_9LACO</name>